<gene>
    <name evidence="2" type="ORF">CCAX7_53900</name>
</gene>
<sequence length="78" mass="8394">MPRREIVQRSMAQEMPSRTEVNIDIPPVGLALEGGGNPDKGLVGDVDEGAEDEGSAEEGRTKSRICIVKGNLREVIYG</sequence>
<accession>A0A402CNM8</accession>
<dbReference type="KEGG" id="ccot:CCAX7_53900"/>
<dbReference type="Proteomes" id="UP000287394">
    <property type="component" value="Chromosome"/>
</dbReference>
<dbReference type="EMBL" id="AP025739">
    <property type="protein sequence ID" value="BDI33339.1"/>
    <property type="molecule type" value="Genomic_DNA"/>
</dbReference>
<protein>
    <submittedName>
        <fullName evidence="2">Uncharacterized protein</fullName>
    </submittedName>
</protein>
<evidence type="ECO:0000256" key="1">
    <source>
        <dbReference type="SAM" id="MobiDB-lite"/>
    </source>
</evidence>
<feature type="region of interest" description="Disordered" evidence="1">
    <location>
        <begin position="32"/>
        <end position="61"/>
    </location>
</feature>
<organism evidence="2 3">
    <name type="scientific">Capsulimonas corticalis</name>
    <dbReference type="NCBI Taxonomy" id="2219043"/>
    <lineage>
        <taxon>Bacteria</taxon>
        <taxon>Bacillati</taxon>
        <taxon>Armatimonadota</taxon>
        <taxon>Armatimonadia</taxon>
        <taxon>Capsulimonadales</taxon>
        <taxon>Capsulimonadaceae</taxon>
        <taxon>Capsulimonas</taxon>
    </lineage>
</organism>
<evidence type="ECO:0000313" key="2">
    <source>
        <dbReference type="EMBL" id="BDI33339.1"/>
    </source>
</evidence>
<feature type="compositionally biased region" description="Acidic residues" evidence="1">
    <location>
        <begin position="45"/>
        <end position="56"/>
    </location>
</feature>
<reference evidence="2 3" key="1">
    <citation type="journal article" date="2019" name="Int. J. Syst. Evol. Microbiol.">
        <title>Capsulimonas corticalis gen. nov., sp. nov., an aerobic capsulated bacterium, of a novel bacterial order, Capsulimonadales ord. nov., of the class Armatimonadia of the phylum Armatimonadetes.</title>
        <authorList>
            <person name="Li J."/>
            <person name="Kudo C."/>
            <person name="Tonouchi A."/>
        </authorList>
    </citation>
    <scope>NUCLEOTIDE SEQUENCE [LARGE SCALE GENOMIC DNA]</scope>
    <source>
        <strain evidence="2 3">AX-7</strain>
    </source>
</reference>
<name>A0A402CNM8_9BACT</name>
<proteinExistence type="predicted"/>
<evidence type="ECO:0000313" key="3">
    <source>
        <dbReference type="Proteomes" id="UP000287394"/>
    </source>
</evidence>
<dbReference type="AlphaFoldDB" id="A0A402CNM8"/>
<keyword evidence="3" id="KW-1185">Reference proteome</keyword>